<evidence type="ECO:0000313" key="2">
    <source>
        <dbReference type="EMBL" id="JAI01502.1"/>
    </source>
</evidence>
<keyword evidence="1" id="KW-1133">Transmembrane helix</keyword>
<evidence type="ECO:0000256" key="1">
    <source>
        <dbReference type="SAM" id="Phobius"/>
    </source>
</evidence>
<keyword evidence="1" id="KW-0812">Transmembrane</keyword>
<proteinExistence type="predicted"/>
<organism evidence="2">
    <name type="scientific">Anguilla anguilla</name>
    <name type="common">European freshwater eel</name>
    <name type="synonym">Muraena anguilla</name>
    <dbReference type="NCBI Taxonomy" id="7936"/>
    <lineage>
        <taxon>Eukaryota</taxon>
        <taxon>Metazoa</taxon>
        <taxon>Chordata</taxon>
        <taxon>Craniata</taxon>
        <taxon>Vertebrata</taxon>
        <taxon>Euteleostomi</taxon>
        <taxon>Actinopterygii</taxon>
        <taxon>Neopterygii</taxon>
        <taxon>Teleostei</taxon>
        <taxon>Anguilliformes</taxon>
        <taxon>Anguillidae</taxon>
        <taxon>Anguilla</taxon>
    </lineage>
</organism>
<reference evidence="2" key="1">
    <citation type="submission" date="2014-11" db="EMBL/GenBank/DDBJ databases">
        <authorList>
            <person name="Amaro Gonzalez C."/>
        </authorList>
    </citation>
    <scope>NUCLEOTIDE SEQUENCE</scope>
</reference>
<accession>A0A0E9XGC7</accession>
<name>A0A0E9XGC7_ANGAN</name>
<sequence length="26" mass="3136">MLSVFFFLFCYAFFYFHFLSSGLLST</sequence>
<reference evidence="2" key="2">
    <citation type="journal article" date="2015" name="Fish Shellfish Immunol.">
        <title>Early steps in the European eel (Anguilla anguilla)-Vibrio vulnificus interaction in the gills: Role of the RtxA13 toxin.</title>
        <authorList>
            <person name="Callol A."/>
            <person name="Pajuelo D."/>
            <person name="Ebbesson L."/>
            <person name="Teles M."/>
            <person name="MacKenzie S."/>
            <person name="Amaro C."/>
        </authorList>
    </citation>
    <scope>NUCLEOTIDE SEQUENCE</scope>
</reference>
<dbReference type="AlphaFoldDB" id="A0A0E9XGC7"/>
<feature type="transmembrane region" description="Helical" evidence="1">
    <location>
        <begin position="6"/>
        <end position="24"/>
    </location>
</feature>
<dbReference type="EMBL" id="GBXM01007076">
    <property type="protein sequence ID" value="JAI01502.1"/>
    <property type="molecule type" value="Transcribed_RNA"/>
</dbReference>
<protein>
    <submittedName>
        <fullName evidence="2">Uncharacterized protein</fullName>
    </submittedName>
</protein>
<keyword evidence="1" id="KW-0472">Membrane</keyword>